<sequence>MRYLLIVKATPESERGEMPADVERLMADMGRFNEEMIAAGAWSTPPDWRPAPRAIGCGSRAWASRWSRAGRSQTPPSWPRATGSWSARPPTRRWDGPAACPSPPGG</sequence>
<proteinExistence type="predicted"/>
<evidence type="ECO:0000256" key="1">
    <source>
        <dbReference type="SAM" id="MobiDB-lite"/>
    </source>
</evidence>
<protein>
    <recommendedName>
        <fullName evidence="3">YCII-related domain-containing protein</fullName>
    </recommendedName>
</protein>
<dbReference type="InterPro" id="IPR011008">
    <property type="entry name" value="Dimeric_a/b-barrel"/>
</dbReference>
<dbReference type="SUPFAM" id="SSF54909">
    <property type="entry name" value="Dimeric alpha+beta barrel"/>
    <property type="match status" value="1"/>
</dbReference>
<evidence type="ECO:0000313" key="2">
    <source>
        <dbReference type="EMBL" id="QQZ51032.1"/>
    </source>
</evidence>
<organism evidence="2">
    <name type="scientific">Phenylobacterium glaciei</name>
    <dbReference type="NCBI Taxonomy" id="2803784"/>
    <lineage>
        <taxon>Bacteria</taxon>
        <taxon>Pseudomonadati</taxon>
        <taxon>Pseudomonadota</taxon>
        <taxon>Alphaproteobacteria</taxon>
        <taxon>Caulobacterales</taxon>
        <taxon>Caulobacteraceae</taxon>
        <taxon>Phenylobacterium</taxon>
    </lineage>
</organism>
<name>A0A974SAT5_9CAUL</name>
<evidence type="ECO:0008006" key="3">
    <source>
        <dbReference type="Google" id="ProtNLM"/>
    </source>
</evidence>
<reference evidence="2" key="1">
    <citation type="submission" date="2021-01" db="EMBL/GenBank/DDBJ databases">
        <title>Genome sequence of Phenylobacterium sp. 20VBR1 isolated from a valley glaceir, Ny-Alesund, Svalbard.</title>
        <authorList>
            <person name="Thomas F.A."/>
            <person name="Krishnan K.P."/>
            <person name="Sinha R.K."/>
        </authorList>
    </citation>
    <scope>NUCLEOTIDE SEQUENCE</scope>
    <source>
        <strain evidence="2">20VBR1</strain>
    </source>
</reference>
<accession>A0A974SAT5</accession>
<dbReference type="AlphaFoldDB" id="A0A974SAT5"/>
<gene>
    <name evidence="2" type="ORF">JKL49_07575</name>
</gene>
<dbReference type="EMBL" id="CP068570">
    <property type="protein sequence ID" value="QQZ51032.1"/>
    <property type="molecule type" value="Genomic_DNA"/>
</dbReference>
<feature type="region of interest" description="Disordered" evidence="1">
    <location>
        <begin position="66"/>
        <end position="106"/>
    </location>
</feature>
<dbReference type="Gene3D" id="3.30.70.1060">
    <property type="entry name" value="Dimeric alpha+beta barrel"/>
    <property type="match status" value="1"/>
</dbReference>